<dbReference type="EMBL" id="CP042434">
    <property type="protein sequence ID" value="QEC74001.1"/>
    <property type="molecule type" value="Genomic_DNA"/>
</dbReference>
<dbReference type="AlphaFoldDB" id="A0A5B8VSB4"/>
<proteinExistence type="predicted"/>
<dbReference type="InterPro" id="IPR011249">
    <property type="entry name" value="Metalloenz_LuxS/M16"/>
</dbReference>
<dbReference type="GO" id="GO:0046872">
    <property type="term" value="F:metal ion binding"/>
    <property type="evidence" value="ECO:0007669"/>
    <property type="project" value="InterPro"/>
</dbReference>
<gene>
    <name evidence="2" type="ORF">FSB73_22355</name>
</gene>
<dbReference type="Gene3D" id="3.30.830.10">
    <property type="entry name" value="Metalloenzyme, LuxS/M16 peptidase-like"/>
    <property type="match status" value="1"/>
</dbReference>
<evidence type="ECO:0000259" key="1">
    <source>
        <dbReference type="Pfam" id="PF05193"/>
    </source>
</evidence>
<keyword evidence="3" id="KW-1185">Reference proteome</keyword>
<evidence type="ECO:0000313" key="3">
    <source>
        <dbReference type="Proteomes" id="UP000321291"/>
    </source>
</evidence>
<dbReference type="Proteomes" id="UP000321291">
    <property type="component" value="Chromosome"/>
</dbReference>
<sequence length="184" mass="21017">MNGDSLKPLIEKYLGSLPVQHITPAYKDNGLRMVSGNHFFKFYRGADKKSLVLDIYHGKIDYSPDLALRANMLSQIMTIELIKKIREEKQWIYSGGVSASVIEHPYGHYSLTAQMPCGPENVQNILTELDNEVAGYLKDGVSKEDLDKVKKAMIEQYKEGVKSNGTWLQELQQVYFWGIIKRIF</sequence>
<dbReference type="KEGG" id="agi:FSB73_22355"/>
<name>A0A5B8VSB4_9BACT</name>
<protein>
    <submittedName>
        <fullName evidence="2">Insulinase family protein</fullName>
    </submittedName>
</protein>
<reference evidence="2 3" key="1">
    <citation type="journal article" date="2017" name="Int. J. Syst. Evol. Microbiol.">
        <title>Arachidicoccus ginsenosidivorans sp. nov., with ginsenoside-converting activity isolated from ginseng cultivating soil.</title>
        <authorList>
            <person name="Siddiqi M.Z."/>
            <person name="Aslam Z."/>
            <person name="Im W.T."/>
        </authorList>
    </citation>
    <scope>NUCLEOTIDE SEQUENCE [LARGE SCALE GENOMIC DNA]</scope>
    <source>
        <strain evidence="2 3">Gsoil 809</strain>
    </source>
</reference>
<dbReference type="SUPFAM" id="SSF63411">
    <property type="entry name" value="LuxS/MPP-like metallohydrolase"/>
    <property type="match status" value="1"/>
</dbReference>
<dbReference type="Pfam" id="PF05193">
    <property type="entry name" value="Peptidase_M16_C"/>
    <property type="match status" value="1"/>
</dbReference>
<feature type="domain" description="Peptidase M16 C-terminal" evidence="1">
    <location>
        <begin position="4"/>
        <end position="153"/>
    </location>
</feature>
<organism evidence="2 3">
    <name type="scientific">Arachidicoccus ginsenosidivorans</name>
    <dbReference type="NCBI Taxonomy" id="496057"/>
    <lineage>
        <taxon>Bacteria</taxon>
        <taxon>Pseudomonadati</taxon>
        <taxon>Bacteroidota</taxon>
        <taxon>Chitinophagia</taxon>
        <taxon>Chitinophagales</taxon>
        <taxon>Chitinophagaceae</taxon>
        <taxon>Arachidicoccus</taxon>
    </lineage>
</organism>
<accession>A0A5B8VSB4</accession>
<dbReference type="InterPro" id="IPR007863">
    <property type="entry name" value="Peptidase_M16_C"/>
</dbReference>
<evidence type="ECO:0000313" key="2">
    <source>
        <dbReference type="EMBL" id="QEC74001.1"/>
    </source>
</evidence>